<evidence type="ECO:0000313" key="2">
    <source>
        <dbReference type="EMBL" id="THU58701.1"/>
    </source>
</evidence>
<dbReference type="InterPro" id="IPR009097">
    <property type="entry name" value="Cyclic_Pdiesterase"/>
</dbReference>
<sequence>MAGGPTAVAKGVYSVWALPPEDVRDRLKRLMGALRSEFGGPKFEPHITVVGAISLGPDDALHRFRSACTALSPYPARVSAVSRGTFFYQCVFLLIDPSPEARSTPSQTSALSCGHFGYENATCTLKAFPPKLALFLEFDMIWANCGLWIAAYMPHLSLLYGDLTEEEKERARQRVEALDKEILSLSFEVSALALYKTDTEDKSLESWEQVELCHLSDDK</sequence>
<dbReference type="GO" id="GO:0004113">
    <property type="term" value="F:2',3'-cyclic-nucleotide 3'-phosphodiesterase activity"/>
    <property type="evidence" value="ECO:0007669"/>
    <property type="project" value="TreeGrafter"/>
</dbReference>
<evidence type="ECO:0000313" key="3">
    <source>
        <dbReference type="Proteomes" id="UP000317650"/>
    </source>
</evidence>
<dbReference type="SUPFAM" id="SSF55144">
    <property type="entry name" value="LigT-like"/>
    <property type="match status" value="1"/>
</dbReference>
<evidence type="ECO:0000256" key="1">
    <source>
        <dbReference type="SAM" id="Coils"/>
    </source>
</evidence>
<dbReference type="Proteomes" id="UP000317650">
    <property type="component" value="Chromosome 3"/>
</dbReference>
<feature type="coiled-coil region" evidence="1">
    <location>
        <begin position="161"/>
        <end position="188"/>
    </location>
</feature>
<dbReference type="PANTHER" id="PTHR28141:SF1">
    <property type="entry name" value="2',3'-CYCLIC-NUCLEOTIDE 3'-PHOSPHODIESTERASE"/>
    <property type="match status" value="1"/>
</dbReference>
<organism evidence="2 3">
    <name type="scientific">Musa balbisiana</name>
    <name type="common">Banana</name>
    <dbReference type="NCBI Taxonomy" id="52838"/>
    <lineage>
        <taxon>Eukaryota</taxon>
        <taxon>Viridiplantae</taxon>
        <taxon>Streptophyta</taxon>
        <taxon>Embryophyta</taxon>
        <taxon>Tracheophyta</taxon>
        <taxon>Spermatophyta</taxon>
        <taxon>Magnoliopsida</taxon>
        <taxon>Liliopsida</taxon>
        <taxon>Zingiberales</taxon>
        <taxon>Musaceae</taxon>
        <taxon>Musa</taxon>
    </lineage>
</organism>
<dbReference type="InterPro" id="IPR012386">
    <property type="entry name" value="Cyclic-nucl_3Pdiesterase"/>
</dbReference>
<protein>
    <recommendedName>
        <fullName evidence="4">Cyclic phosphodiesterase</fullName>
    </recommendedName>
</protein>
<evidence type="ECO:0008006" key="4">
    <source>
        <dbReference type="Google" id="ProtNLM"/>
    </source>
</evidence>
<dbReference type="PANTHER" id="PTHR28141">
    <property type="entry name" value="2',3'-CYCLIC-NUCLEOTIDE 3'-PHOSPHODIESTERASE"/>
    <property type="match status" value="1"/>
</dbReference>
<keyword evidence="1" id="KW-0175">Coiled coil</keyword>
<comment type="caution">
    <text evidence="2">The sequence shown here is derived from an EMBL/GenBank/DDBJ whole genome shotgun (WGS) entry which is preliminary data.</text>
</comment>
<dbReference type="AlphaFoldDB" id="A0A4S8JAK5"/>
<dbReference type="STRING" id="52838.A0A4S8JAK5"/>
<proteinExistence type="predicted"/>
<name>A0A4S8JAK5_MUSBA</name>
<dbReference type="FunFam" id="3.90.1140.10:FF:000007">
    <property type="entry name" value="Cyclic phosphodiesterase"/>
    <property type="match status" value="1"/>
</dbReference>
<dbReference type="GO" id="GO:0009187">
    <property type="term" value="P:cyclic nucleotide metabolic process"/>
    <property type="evidence" value="ECO:0007669"/>
    <property type="project" value="TreeGrafter"/>
</dbReference>
<reference evidence="2 3" key="1">
    <citation type="journal article" date="2019" name="Nat. Plants">
        <title>Genome sequencing of Musa balbisiana reveals subgenome evolution and function divergence in polyploid bananas.</title>
        <authorList>
            <person name="Yao X."/>
        </authorList>
    </citation>
    <scope>NUCLEOTIDE SEQUENCE [LARGE SCALE GENOMIC DNA]</scope>
    <source>
        <strain evidence="3">cv. DH-PKW</strain>
        <tissue evidence="2">Leaves</tissue>
    </source>
</reference>
<dbReference type="Pfam" id="PF07823">
    <property type="entry name" value="CPDase"/>
    <property type="match status" value="1"/>
</dbReference>
<dbReference type="Gene3D" id="3.90.1140.10">
    <property type="entry name" value="Cyclic phosphodiesterase"/>
    <property type="match status" value="1"/>
</dbReference>
<gene>
    <name evidence="2" type="ORF">C4D60_Mb03t17170</name>
</gene>
<dbReference type="EMBL" id="PYDT01000006">
    <property type="protein sequence ID" value="THU58701.1"/>
    <property type="molecule type" value="Genomic_DNA"/>
</dbReference>
<accession>A0A4S8JAK5</accession>
<keyword evidence="3" id="KW-1185">Reference proteome</keyword>